<accession>A0A8G1RZL9</accession>
<evidence type="ECO:0000313" key="3">
    <source>
        <dbReference type="Proteomes" id="UP000249789"/>
    </source>
</evidence>
<dbReference type="Proteomes" id="UP000249789">
    <property type="component" value="Unassembled WGS sequence"/>
</dbReference>
<evidence type="ECO:0000256" key="1">
    <source>
        <dbReference type="SAM" id="MobiDB-lite"/>
    </source>
</evidence>
<proteinExistence type="predicted"/>
<dbReference type="AlphaFoldDB" id="A0A8G1RZL9"/>
<sequence length="218" mass="24124">MFVSSLGVCMTESHGYAALYLRHVDFTVCVTEPSLFFAVPFMNDVRPKWPRRQAQHSTGSIGIFTHNNSSLNTVWTGRQVKVAGFEKKKKRSQGGGSNDKRLECADPGKIVSLKRHETTLQQYHEPGGKRSCALSCNADAIHARGRIDVGCSRCVGGVLRSGSNANGDSRKNGNRPQWYHSWKCTSVSKVHRCFRTSGSRSPRGGGEVEDTSVRRPRQ</sequence>
<dbReference type="GeneID" id="63857985"/>
<organism evidence="2 3">
    <name type="scientific">Aspergillus fijiensis CBS 313.89</name>
    <dbReference type="NCBI Taxonomy" id="1448319"/>
    <lineage>
        <taxon>Eukaryota</taxon>
        <taxon>Fungi</taxon>
        <taxon>Dikarya</taxon>
        <taxon>Ascomycota</taxon>
        <taxon>Pezizomycotina</taxon>
        <taxon>Eurotiomycetes</taxon>
        <taxon>Eurotiomycetidae</taxon>
        <taxon>Eurotiales</taxon>
        <taxon>Aspergillaceae</taxon>
        <taxon>Aspergillus</taxon>
    </lineage>
</organism>
<dbReference type="RefSeq" id="XP_040803711.1">
    <property type="nucleotide sequence ID" value="XM_040940652.1"/>
</dbReference>
<evidence type="ECO:0000313" key="2">
    <source>
        <dbReference type="EMBL" id="RAK79701.1"/>
    </source>
</evidence>
<reference evidence="2 3" key="1">
    <citation type="submission" date="2018-02" db="EMBL/GenBank/DDBJ databases">
        <title>The genomes of Aspergillus section Nigri reveals drivers in fungal speciation.</title>
        <authorList>
            <consortium name="DOE Joint Genome Institute"/>
            <person name="Vesth T.C."/>
            <person name="Nybo J."/>
            <person name="Theobald S."/>
            <person name="Brandl J."/>
            <person name="Frisvad J.C."/>
            <person name="Nielsen K.F."/>
            <person name="Lyhne E.K."/>
            <person name="Kogle M.E."/>
            <person name="Kuo A."/>
            <person name="Riley R."/>
            <person name="Clum A."/>
            <person name="Nolan M."/>
            <person name="Lipzen A."/>
            <person name="Salamov A."/>
            <person name="Henrissat B."/>
            <person name="Wiebenga A."/>
            <person name="De vries R.P."/>
            <person name="Grigoriev I.V."/>
            <person name="Mortensen U.H."/>
            <person name="Andersen M.R."/>
            <person name="Baker S.E."/>
        </authorList>
    </citation>
    <scope>NUCLEOTIDE SEQUENCE [LARGE SCALE GENOMIC DNA]</scope>
    <source>
        <strain evidence="2 3">CBS 313.89</strain>
    </source>
</reference>
<feature type="region of interest" description="Disordered" evidence="1">
    <location>
        <begin position="195"/>
        <end position="218"/>
    </location>
</feature>
<dbReference type="VEuPathDB" id="FungiDB:BO72DRAFT_34486"/>
<keyword evidence="3" id="KW-1185">Reference proteome</keyword>
<name>A0A8G1RZL9_9EURO</name>
<protein>
    <submittedName>
        <fullName evidence="2">Uncharacterized protein</fullName>
    </submittedName>
</protein>
<dbReference type="EMBL" id="KZ824632">
    <property type="protein sequence ID" value="RAK79701.1"/>
    <property type="molecule type" value="Genomic_DNA"/>
</dbReference>
<gene>
    <name evidence="2" type="ORF">BO72DRAFT_34486</name>
</gene>